<protein>
    <submittedName>
        <fullName evidence="17">TonB-dependent receptor</fullName>
    </submittedName>
</protein>
<reference evidence="17" key="1">
    <citation type="submission" date="2005-10" db="EMBL/GenBank/DDBJ databases">
        <title>Complete sequence of chromosome 2 of Burkholderia sp. 383.</title>
        <authorList>
            <consortium name="US DOE Joint Genome Institute"/>
            <person name="Copeland A."/>
            <person name="Lucas S."/>
            <person name="Lapidus A."/>
            <person name="Barry K."/>
            <person name="Detter J.C."/>
            <person name="Glavina T."/>
            <person name="Hammon N."/>
            <person name="Israni S."/>
            <person name="Pitluck S."/>
            <person name="Chain P."/>
            <person name="Malfatti S."/>
            <person name="Shin M."/>
            <person name="Vergez L."/>
            <person name="Schmutz J."/>
            <person name="Larimer F."/>
            <person name="Land M."/>
            <person name="Kyrpides N."/>
            <person name="Lykidis A."/>
            <person name="Richardson P."/>
        </authorList>
    </citation>
    <scope>NUCLEOTIDE SEQUENCE [LARGE SCALE GENOMIC DNA]</scope>
    <source>
        <strain evidence="17">383</strain>
    </source>
</reference>
<dbReference type="CDD" id="cd01347">
    <property type="entry name" value="ligand_gated_channel"/>
    <property type="match status" value="1"/>
</dbReference>
<evidence type="ECO:0000313" key="17">
    <source>
        <dbReference type="EMBL" id="ABB11599.1"/>
    </source>
</evidence>
<evidence type="ECO:0000259" key="16">
    <source>
        <dbReference type="Pfam" id="PF07715"/>
    </source>
</evidence>
<evidence type="ECO:0000256" key="13">
    <source>
        <dbReference type="RuleBase" id="RU003357"/>
    </source>
</evidence>
<proteinExistence type="inferred from homology"/>
<keyword evidence="18" id="KW-1185">Reference proteome</keyword>
<evidence type="ECO:0000256" key="7">
    <source>
        <dbReference type="ARBA" id="ARBA00023065"/>
    </source>
</evidence>
<evidence type="ECO:0000256" key="3">
    <source>
        <dbReference type="ARBA" id="ARBA00022448"/>
    </source>
</evidence>
<keyword evidence="5 12" id="KW-0812">Transmembrane</keyword>
<feature type="domain" description="TonB-dependent receptor plug" evidence="16">
    <location>
        <begin position="154"/>
        <end position="256"/>
    </location>
</feature>
<dbReference type="PROSITE" id="PS52016">
    <property type="entry name" value="TONB_DEPENDENT_REC_3"/>
    <property type="match status" value="1"/>
</dbReference>
<evidence type="ECO:0000259" key="15">
    <source>
        <dbReference type="Pfam" id="PF00593"/>
    </source>
</evidence>
<evidence type="ECO:0000256" key="12">
    <source>
        <dbReference type="PROSITE-ProRule" id="PRU01360"/>
    </source>
</evidence>
<dbReference type="HOGENOM" id="CLU_008287_18_5_4"/>
<dbReference type="InterPro" id="IPR039426">
    <property type="entry name" value="TonB-dep_rcpt-like"/>
</dbReference>
<organism evidence="17 18">
    <name type="scientific">Burkholderia lata (strain ATCC 17760 / DSM 23089 / LMG 22485 / NCIMB 9086 / R18194 / 383)</name>
    <dbReference type="NCBI Taxonomy" id="482957"/>
    <lineage>
        <taxon>Bacteria</taxon>
        <taxon>Pseudomonadati</taxon>
        <taxon>Pseudomonadota</taxon>
        <taxon>Betaproteobacteria</taxon>
        <taxon>Burkholderiales</taxon>
        <taxon>Burkholderiaceae</taxon>
        <taxon>Burkholderia</taxon>
        <taxon>Burkholderia cepacia complex</taxon>
    </lineage>
</organism>
<dbReference type="InterPro" id="IPR036942">
    <property type="entry name" value="Beta-barrel_TonB_sf"/>
</dbReference>
<keyword evidence="11 12" id="KW-0998">Cell outer membrane</keyword>
<dbReference type="InterPro" id="IPR037066">
    <property type="entry name" value="Plug_dom_sf"/>
</dbReference>
<keyword evidence="4 12" id="KW-1134">Transmembrane beta strand</keyword>
<keyword evidence="3 12" id="KW-0813">Transport</keyword>
<evidence type="ECO:0000256" key="8">
    <source>
        <dbReference type="ARBA" id="ARBA00023077"/>
    </source>
</evidence>
<dbReference type="GO" id="GO:0009279">
    <property type="term" value="C:cell outer membrane"/>
    <property type="evidence" value="ECO:0007669"/>
    <property type="project" value="UniProtKB-SubCell"/>
</dbReference>
<evidence type="ECO:0000256" key="5">
    <source>
        <dbReference type="ARBA" id="ARBA00022692"/>
    </source>
</evidence>
<accession>Q396L2</accession>
<dbReference type="Gene3D" id="2.170.130.10">
    <property type="entry name" value="TonB-dependent receptor, plug domain"/>
    <property type="match status" value="1"/>
</dbReference>
<evidence type="ECO:0000256" key="1">
    <source>
        <dbReference type="ARBA" id="ARBA00004571"/>
    </source>
</evidence>
<dbReference type="AlphaFoldDB" id="Q396L2"/>
<evidence type="ECO:0000256" key="2">
    <source>
        <dbReference type="ARBA" id="ARBA00009810"/>
    </source>
</evidence>
<name>Q396L2_BURL3</name>
<sequence>MDGPTSGSARCPPLPHPLPHRKRRAGTPPACTARPLARAAPCRSRPPAYAAPTPATAARLARSRDSPITDNKTGAAAARPRSPHAQPDNNDSLMKIRHLLATSAATALLSPLAHAAGDTAVSQPAPAADSADLPTINVTDARRLPESFDQRYATTQVLTRTDLDRLSPSDPSITQALATLPGVTVSQNGGPGSSASVSIRGSSASQVAVFIDGIRIGSSTTGIAPWADLPTEAFERVEVISGPAAASFGANAMGGVVQLFTRRAANQPNQTTVSFGGGSNKTFDTQLRTSGTVPSTGPLAALGGLTYSLGLHSYNTAGIDATRPFAYGHEAGRNPYHAQDLDARLGYARDNWSISTFALYHRSDLSYDNSGYGNRQLDHQLTTGIAFHLDITPDTQFDQSFGYSNDRGFIYASDPTIPTDQINSQRISTSTSLTHQERGFHLFGLPLSGETKLTYDFTREQAFLPVDIPNGVPTRNDSAFSLHQSATLGSVTMFLAGRHEIIAGQSVNTGNAALSWAITPVYTARVSYGNAFRLPTFNDLYYPGYGNPNLSPERNTSVEAAVDANTSYGTFTAAIYDTRVTNLIAYNPATFSPMNIGRAHIRGIDLSYKGTIGRSTPVSVAVGILNPQDETNDSWLNRRPRQTVSLNIDHTWDELHLHALSTGASLLYGGTTFDDPANSTYLPSYLTVGLRASYRINSHVTVSATVSNLFDRQYMTAYGYNTLGRTAFGKVTYTF</sequence>
<dbReference type="InterPro" id="IPR012910">
    <property type="entry name" value="Plug_dom"/>
</dbReference>
<keyword evidence="8 13" id="KW-0798">TonB box</keyword>
<keyword evidence="7" id="KW-0406">Ion transport</keyword>
<keyword evidence="10 17" id="KW-0675">Receptor</keyword>
<evidence type="ECO:0000256" key="10">
    <source>
        <dbReference type="ARBA" id="ARBA00023170"/>
    </source>
</evidence>
<dbReference type="KEGG" id="bur:Bcep18194_B1485"/>
<evidence type="ECO:0000313" key="18">
    <source>
        <dbReference type="Proteomes" id="UP000002705"/>
    </source>
</evidence>
<feature type="domain" description="TonB-dependent receptor-like beta-barrel" evidence="15">
    <location>
        <begin position="307"/>
        <end position="709"/>
    </location>
</feature>
<dbReference type="SUPFAM" id="SSF56935">
    <property type="entry name" value="Porins"/>
    <property type="match status" value="1"/>
</dbReference>
<comment type="similarity">
    <text evidence="2 12 13">Belongs to the TonB-dependent receptor family.</text>
</comment>
<dbReference type="EMBL" id="CP000152">
    <property type="protein sequence ID" value="ABB11599.1"/>
    <property type="molecule type" value="Genomic_DNA"/>
</dbReference>
<feature type="compositionally biased region" description="Low complexity" evidence="14">
    <location>
        <begin position="28"/>
        <end position="60"/>
    </location>
</feature>
<keyword evidence="9 12" id="KW-0472">Membrane</keyword>
<comment type="subcellular location">
    <subcellularLocation>
        <location evidence="1 12">Cell outer membrane</location>
        <topology evidence="1 12">Multi-pass membrane protein</topology>
    </subcellularLocation>
</comment>
<dbReference type="Pfam" id="PF00593">
    <property type="entry name" value="TonB_dep_Rec_b-barrel"/>
    <property type="match status" value="1"/>
</dbReference>
<dbReference type="PANTHER" id="PTHR30069:SF53">
    <property type="entry name" value="COLICIN I RECEPTOR-RELATED"/>
    <property type="match status" value="1"/>
</dbReference>
<evidence type="ECO:0000256" key="4">
    <source>
        <dbReference type="ARBA" id="ARBA00022452"/>
    </source>
</evidence>
<gene>
    <name evidence="17" type="ordered locus">Bcep18194_B1485</name>
</gene>
<evidence type="ECO:0000256" key="14">
    <source>
        <dbReference type="SAM" id="MobiDB-lite"/>
    </source>
</evidence>
<dbReference type="InterPro" id="IPR000531">
    <property type="entry name" value="Beta-barrel_TonB"/>
</dbReference>
<feature type="region of interest" description="Disordered" evidence="14">
    <location>
        <begin position="1"/>
        <end position="90"/>
    </location>
</feature>
<dbReference type="Proteomes" id="UP000002705">
    <property type="component" value="Chromosome 2"/>
</dbReference>
<keyword evidence="6" id="KW-0732">Signal</keyword>
<dbReference type="GO" id="GO:0015889">
    <property type="term" value="P:cobalamin transport"/>
    <property type="evidence" value="ECO:0007669"/>
    <property type="project" value="TreeGrafter"/>
</dbReference>
<dbReference type="PATRIC" id="fig|482957.22.peg.5181"/>
<dbReference type="Pfam" id="PF07715">
    <property type="entry name" value="Plug"/>
    <property type="match status" value="1"/>
</dbReference>
<evidence type="ECO:0000256" key="9">
    <source>
        <dbReference type="ARBA" id="ARBA00023136"/>
    </source>
</evidence>
<evidence type="ECO:0000256" key="11">
    <source>
        <dbReference type="ARBA" id="ARBA00023237"/>
    </source>
</evidence>
<evidence type="ECO:0000256" key="6">
    <source>
        <dbReference type="ARBA" id="ARBA00022729"/>
    </source>
</evidence>
<dbReference type="Gene3D" id="2.40.170.20">
    <property type="entry name" value="TonB-dependent receptor, beta-barrel domain"/>
    <property type="match status" value="1"/>
</dbReference>
<dbReference type="GO" id="GO:0006811">
    <property type="term" value="P:monoatomic ion transport"/>
    <property type="evidence" value="ECO:0007669"/>
    <property type="project" value="UniProtKB-KW"/>
</dbReference>
<dbReference type="PANTHER" id="PTHR30069">
    <property type="entry name" value="TONB-DEPENDENT OUTER MEMBRANE RECEPTOR"/>
    <property type="match status" value="1"/>
</dbReference>